<accession>A0AAD9Z676</accession>
<proteinExistence type="predicted"/>
<dbReference type="InterPro" id="IPR008974">
    <property type="entry name" value="TRAF-like"/>
</dbReference>
<dbReference type="PROSITE" id="PS50144">
    <property type="entry name" value="MATH"/>
    <property type="match status" value="2"/>
</dbReference>
<evidence type="ECO:0000313" key="3">
    <source>
        <dbReference type="Proteomes" id="UP001281410"/>
    </source>
</evidence>
<dbReference type="SUPFAM" id="SSF49599">
    <property type="entry name" value="TRAF domain-like"/>
    <property type="match status" value="2"/>
</dbReference>
<comment type="caution">
    <text evidence="2">The sequence shown here is derived from an EMBL/GenBank/DDBJ whole genome shotgun (WGS) entry which is preliminary data.</text>
</comment>
<dbReference type="InterPro" id="IPR002083">
    <property type="entry name" value="MATH/TRAF_dom"/>
</dbReference>
<dbReference type="EMBL" id="JANJYJ010000672">
    <property type="protein sequence ID" value="KAK3172219.1"/>
    <property type="molecule type" value="Genomic_DNA"/>
</dbReference>
<keyword evidence="3" id="KW-1185">Reference proteome</keyword>
<organism evidence="2 3">
    <name type="scientific">Dipteronia sinensis</name>
    <dbReference type="NCBI Taxonomy" id="43782"/>
    <lineage>
        <taxon>Eukaryota</taxon>
        <taxon>Viridiplantae</taxon>
        <taxon>Streptophyta</taxon>
        <taxon>Embryophyta</taxon>
        <taxon>Tracheophyta</taxon>
        <taxon>Spermatophyta</taxon>
        <taxon>Magnoliopsida</taxon>
        <taxon>eudicotyledons</taxon>
        <taxon>Gunneridae</taxon>
        <taxon>Pentapetalae</taxon>
        <taxon>rosids</taxon>
        <taxon>malvids</taxon>
        <taxon>Sapindales</taxon>
        <taxon>Sapindaceae</taxon>
        <taxon>Hippocastanoideae</taxon>
        <taxon>Acereae</taxon>
        <taxon>Dipteronia</taxon>
    </lineage>
</organism>
<name>A0AAD9Z676_9ROSI</name>
<dbReference type="AlphaFoldDB" id="A0AAD9Z676"/>
<evidence type="ECO:0000259" key="1">
    <source>
        <dbReference type="PROSITE" id="PS50144"/>
    </source>
</evidence>
<feature type="domain" description="MATH" evidence="1">
    <location>
        <begin position="16"/>
        <end position="155"/>
    </location>
</feature>
<sequence length="265" mass="30776">MSNADNILRVERDIQPAHFALKIESYSSLLEALNGKDERYETGNFDAGGYKWKLILYPRGNEACEGKNHVSLYLVIDERNSFSNDIQTICVNFKFFVLNQKTMKYLTIQDAKGAVKYFDKLRTEHGFAQLLSLDDFNDPSNGFLVKDCCVFGVEVLVIQPSIGSEETITMVKEIDDRTYTWSIKHFSNLNGNNQNSDTFTVGGRKWKLRLYIEGYEYEKDKYLSIFLWLEDVHERKVFAKFKLRILHHFQINTIEKAGEHLVNVL</sequence>
<feature type="domain" description="MATH" evidence="1">
    <location>
        <begin position="176"/>
        <end position="265"/>
    </location>
</feature>
<gene>
    <name evidence="2" type="ORF">Dsin_032944</name>
</gene>
<dbReference type="CDD" id="cd00121">
    <property type="entry name" value="MATH"/>
    <property type="match status" value="2"/>
</dbReference>
<protein>
    <recommendedName>
        <fullName evidence="1">MATH domain-containing protein</fullName>
    </recommendedName>
</protein>
<dbReference type="PANTHER" id="PTHR46162:SF55">
    <property type="entry name" value="MATH DOMAIN-CONTAINING PROTEIN"/>
    <property type="match status" value="1"/>
</dbReference>
<dbReference type="Proteomes" id="UP001281410">
    <property type="component" value="Unassembled WGS sequence"/>
</dbReference>
<reference evidence="2" key="1">
    <citation type="journal article" date="2023" name="Plant J.">
        <title>Genome sequences and population genomics provide insights into the demographic history, inbreeding, and mutation load of two 'living fossil' tree species of Dipteronia.</title>
        <authorList>
            <person name="Feng Y."/>
            <person name="Comes H.P."/>
            <person name="Chen J."/>
            <person name="Zhu S."/>
            <person name="Lu R."/>
            <person name="Zhang X."/>
            <person name="Li P."/>
            <person name="Qiu J."/>
            <person name="Olsen K.M."/>
            <person name="Qiu Y."/>
        </authorList>
    </citation>
    <scope>NUCLEOTIDE SEQUENCE</scope>
    <source>
        <strain evidence="2">NBL</strain>
    </source>
</reference>
<dbReference type="Pfam" id="PF22486">
    <property type="entry name" value="MATH_2"/>
    <property type="match status" value="2"/>
</dbReference>
<dbReference type="Gene3D" id="2.60.210.10">
    <property type="entry name" value="Apoptosis, Tumor Necrosis Factor Receptor Associated Protein 2, Chain A"/>
    <property type="match status" value="2"/>
</dbReference>
<dbReference type="SMART" id="SM00061">
    <property type="entry name" value="MATH"/>
    <property type="match status" value="2"/>
</dbReference>
<dbReference type="PANTHER" id="PTHR46162">
    <property type="entry name" value="TRAF-LIKE FAMILY PROTEIN"/>
    <property type="match status" value="1"/>
</dbReference>
<evidence type="ECO:0000313" key="2">
    <source>
        <dbReference type="EMBL" id="KAK3172219.1"/>
    </source>
</evidence>